<dbReference type="PROSITE" id="PS50995">
    <property type="entry name" value="HTH_MARR_2"/>
    <property type="match status" value="1"/>
</dbReference>
<evidence type="ECO:0000256" key="2">
    <source>
        <dbReference type="ARBA" id="ARBA00023125"/>
    </source>
</evidence>
<dbReference type="Pfam" id="PF01047">
    <property type="entry name" value="MarR"/>
    <property type="match status" value="1"/>
</dbReference>
<sequence>MDKREKDYYFNMFLNLIRATYMNLEKNWEDVAKEAGLTHAQQHALWILHLDDGLTLEELGNIALWNKSTTSALISRLEKKGYVKKHKYLNNSRTIKIYITDEGKAVLDKSVGTKYAFEFMGLFEHFEHEEIETFLKTLHRISDMVGTWDLTDFQKFLETSSKSLLKK</sequence>
<dbReference type="InterPro" id="IPR036390">
    <property type="entry name" value="WH_DNA-bd_sf"/>
</dbReference>
<feature type="domain" description="HTH marR-type" evidence="4">
    <location>
        <begin position="10"/>
        <end position="143"/>
    </location>
</feature>
<dbReference type="GO" id="GO:0003700">
    <property type="term" value="F:DNA-binding transcription factor activity"/>
    <property type="evidence" value="ECO:0007669"/>
    <property type="project" value="InterPro"/>
</dbReference>
<keyword evidence="3" id="KW-0804">Transcription</keyword>
<dbReference type="Gene3D" id="1.10.10.10">
    <property type="entry name" value="Winged helix-like DNA-binding domain superfamily/Winged helix DNA-binding domain"/>
    <property type="match status" value="1"/>
</dbReference>
<dbReference type="PANTHER" id="PTHR42756">
    <property type="entry name" value="TRANSCRIPTIONAL REGULATOR, MARR"/>
    <property type="match status" value="1"/>
</dbReference>
<dbReference type="GO" id="GO:0003677">
    <property type="term" value="F:DNA binding"/>
    <property type="evidence" value="ECO:0007669"/>
    <property type="project" value="UniProtKB-KW"/>
</dbReference>
<dbReference type="PRINTS" id="PR00598">
    <property type="entry name" value="HTHMARR"/>
</dbReference>
<dbReference type="EMBL" id="CP046522">
    <property type="protein sequence ID" value="QGU94537.1"/>
    <property type="molecule type" value="Genomic_DNA"/>
</dbReference>
<dbReference type="AlphaFoldDB" id="A0A6I6F195"/>
<evidence type="ECO:0000256" key="3">
    <source>
        <dbReference type="ARBA" id="ARBA00023163"/>
    </source>
</evidence>
<keyword evidence="6" id="KW-1185">Reference proteome</keyword>
<dbReference type="InterPro" id="IPR036388">
    <property type="entry name" value="WH-like_DNA-bd_sf"/>
</dbReference>
<name>A0A6I6F195_9CLOT</name>
<keyword evidence="2" id="KW-0238">DNA-binding</keyword>
<gene>
    <name evidence="5" type="ORF">GOM49_04990</name>
</gene>
<reference evidence="5 6" key="1">
    <citation type="submission" date="2019-12" db="EMBL/GenBank/DDBJ databases">
        <title>Genome sequenceing of Clostridium bovifaecis.</title>
        <authorList>
            <person name="Yao Y."/>
        </authorList>
    </citation>
    <scope>NUCLEOTIDE SEQUENCE [LARGE SCALE GENOMIC DNA]</scope>
    <source>
        <strain evidence="5 6">BXX</strain>
    </source>
</reference>
<proteinExistence type="predicted"/>
<organism evidence="5 6">
    <name type="scientific">Clostridium bovifaecis</name>
    <dbReference type="NCBI Taxonomy" id="2184719"/>
    <lineage>
        <taxon>Bacteria</taxon>
        <taxon>Bacillati</taxon>
        <taxon>Bacillota</taxon>
        <taxon>Clostridia</taxon>
        <taxon>Eubacteriales</taxon>
        <taxon>Clostridiaceae</taxon>
        <taxon>Clostridium</taxon>
    </lineage>
</organism>
<dbReference type="Proteomes" id="UP000422764">
    <property type="component" value="Chromosome"/>
</dbReference>
<evidence type="ECO:0000313" key="5">
    <source>
        <dbReference type="EMBL" id="QGU94537.1"/>
    </source>
</evidence>
<evidence type="ECO:0000313" key="6">
    <source>
        <dbReference type="Proteomes" id="UP000422764"/>
    </source>
</evidence>
<dbReference type="PANTHER" id="PTHR42756:SF1">
    <property type="entry name" value="TRANSCRIPTIONAL REPRESSOR OF EMRAB OPERON"/>
    <property type="match status" value="1"/>
</dbReference>
<evidence type="ECO:0000256" key="1">
    <source>
        <dbReference type="ARBA" id="ARBA00023015"/>
    </source>
</evidence>
<keyword evidence="1" id="KW-0805">Transcription regulation</keyword>
<protein>
    <submittedName>
        <fullName evidence="5">MarR family transcriptional regulator</fullName>
    </submittedName>
</protein>
<evidence type="ECO:0000259" key="4">
    <source>
        <dbReference type="PROSITE" id="PS50995"/>
    </source>
</evidence>
<dbReference type="InterPro" id="IPR000835">
    <property type="entry name" value="HTH_MarR-typ"/>
</dbReference>
<accession>A0A6I6F195</accession>
<dbReference type="SMART" id="SM00347">
    <property type="entry name" value="HTH_MARR"/>
    <property type="match status" value="1"/>
</dbReference>
<dbReference type="SUPFAM" id="SSF46785">
    <property type="entry name" value="Winged helix' DNA-binding domain"/>
    <property type="match status" value="1"/>
</dbReference>